<name>A0AAV2I481_LYMST</name>
<reference evidence="2 3" key="1">
    <citation type="submission" date="2024-04" db="EMBL/GenBank/DDBJ databases">
        <authorList>
            <consortium name="Genoscope - CEA"/>
            <person name="William W."/>
        </authorList>
    </citation>
    <scope>NUCLEOTIDE SEQUENCE [LARGE SCALE GENOMIC DNA]</scope>
</reference>
<evidence type="ECO:0008006" key="4">
    <source>
        <dbReference type="Google" id="ProtNLM"/>
    </source>
</evidence>
<protein>
    <recommendedName>
        <fullName evidence="4">WAP domain-containing protein</fullName>
    </recommendedName>
</protein>
<accession>A0AAV2I481</accession>
<dbReference type="Proteomes" id="UP001497497">
    <property type="component" value="Unassembled WGS sequence"/>
</dbReference>
<comment type="caution">
    <text evidence="2">The sequence shown here is derived from an EMBL/GenBank/DDBJ whole genome shotgun (WGS) entry which is preliminary data.</text>
</comment>
<proteinExistence type="predicted"/>
<dbReference type="EMBL" id="CAXITT010000340">
    <property type="protein sequence ID" value="CAL1539488.1"/>
    <property type="molecule type" value="Genomic_DNA"/>
</dbReference>
<evidence type="ECO:0000313" key="3">
    <source>
        <dbReference type="Proteomes" id="UP001497497"/>
    </source>
</evidence>
<keyword evidence="1" id="KW-0732">Signal</keyword>
<evidence type="ECO:0000313" key="2">
    <source>
        <dbReference type="EMBL" id="CAL1539488.1"/>
    </source>
</evidence>
<feature type="chain" id="PRO_5043819436" description="WAP domain-containing protein" evidence="1">
    <location>
        <begin position="25"/>
        <end position="130"/>
    </location>
</feature>
<feature type="signal peptide" evidence="1">
    <location>
        <begin position="1"/>
        <end position="24"/>
    </location>
</feature>
<evidence type="ECO:0000256" key="1">
    <source>
        <dbReference type="SAM" id="SignalP"/>
    </source>
</evidence>
<dbReference type="AlphaFoldDB" id="A0AAV2I481"/>
<organism evidence="2 3">
    <name type="scientific">Lymnaea stagnalis</name>
    <name type="common">Great pond snail</name>
    <name type="synonym">Helix stagnalis</name>
    <dbReference type="NCBI Taxonomy" id="6523"/>
    <lineage>
        <taxon>Eukaryota</taxon>
        <taxon>Metazoa</taxon>
        <taxon>Spiralia</taxon>
        <taxon>Lophotrochozoa</taxon>
        <taxon>Mollusca</taxon>
        <taxon>Gastropoda</taxon>
        <taxon>Heterobranchia</taxon>
        <taxon>Euthyneura</taxon>
        <taxon>Panpulmonata</taxon>
        <taxon>Hygrophila</taxon>
        <taxon>Lymnaeoidea</taxon>
        <taxon>Lymnaeidae</taxon>
        <taxon>Lymnaea</taxon>
    </lineage>
</organism>
<sequence>MNYFVLPWSMVWLGLHLVMDYSISLPHFAKDVRILCRDTVCQEGTECRVELPCLEPGCWPKPICIEVPEFLDLTCPNTTLAVIVSSKPILESSLAKAESRLSVKYEAFSCYDMNECPQGSVCLLNFCCYD</sequence>
<keyword evidence="3" id="KW-1185">Reference proteome</keyword>
<gene>
    <name evidence="2" type="ORF">GSLYS_00013251001</name>
</gene>